<reference evidence="2 3" key="1">
    <citation type="journal article" date="2020" name="ISME J.">
        <title>Comparative genomics reveals insights into cyanobacterial evolution and habitat adaptation.</title>
        <authorList>
            <person name="Chen M.Y."/>
            <person name="Teng W.K."/>
            <person name="Zhao L."/>
            <person name="Hu C.X."/>
            <person name="Zhou Y.K."/>
            <person name="Han B.P."/>
            <person name="Song L.R."/>
            <person name="Shu W.S."/>
        </authorList>
    </citation>
    <scope>NUCLEOTIDE SEQUENCE [LARGE SCALE GENOMIC DNA]</scope>
    <source>
        <strain evidence="2 3">FACHB-252</strain>
    </source>
</reference>
<organism evidence="2 3">
    <name type="scientific">Nostoc punctiforme FACHB-252</name>
    <dbReference type="NCBI Taxonomy" id="1357509"/>
    <lineage>
        <taxon>Bacteria</taxon>
        <taxon>Bacillati</taxon>
        <taxon>Cyanobacteriota</taxon>
        <taxon>Cyanophyceae</taxon>
        <taxon>Nostocales</taxon>
        <taxon>Nostocaceae</taxon>
        <taxon>Nostoc</taxon>
    </lineage>
</organism>
<dbReference type="RefSeq" id="WP_185566030.1">
    <property type="nucleotide sequence ID" value="NZ_JACJTC010000028.1"/>
</dbReference>
<protein>
    <submittedName>
        <fullName evidence="2">Uncharacterized protein</fullName>
    </submittedName>
</protein>
<dbReference type="EMBL" id="JACJTC010000028">
    <property type="protein sequence ID" value="MBD2615641.1"/>
    <property type="molecule type" value="Genomic_DNA"/>
</dbReference>
<comment type="caution">
    <text evidence="2">The sequence shown here is derived from an EMBL/GenBank/DDBJ whole genome shotgun (WGS) entry which is preliminary data.</text>
</comment>
<dbReference type="Proteomes" id="UP000606396">
    <property type="component" value="Unassembled WGS sequence"/>
</dbReference>
<name>A0ABR8HIG4_NOSPU</name>
<evidence type="ECO:0000313" key="3">
    <source>
        <dbReference type="Proteomes" id="UP000606396"/>
    </source>
</evidence>
<feature type="region of interest" description="Disordered" evidence="1">
    <location>
        <begin position="30"/>
        <end position="59"/>
    </location>
</feature>
<feature type="compositionally biased region" description="Polar residues" evidence="1">
    <location>
        <begin position="38"/>
        <end position="51"/>
    </location>
</feature>
<proteinExistence type="predicted"/>
<accession>A0ABR8HIG4</accession>
<keyword evidence="3" id="KW-1185">Reference proteome</keyword>
<sequence length="59" mass="6435">MKNQGLYNATVQALTDRGCPKDLAESAATVVANDDSSKPNLGRTQQDQKVIQETLPYLQ</sequence>
<evidence type="ECO:0000313" key="2">
    <source>
        <dbReference type="EMBL" id="MBD2615641.1"/>
    </source>
</evidence>
<evidence type="ECO:0000256" key="1">
    <source>
        <dbReference type="SAM" id="MobiDB-lite"/>
    </source>
</evidence>
<gene>
    <name evidence="2" type="ORF">H6G94_31060</name>
</gene>